<comment type="caution">
    <text evidence="1">The sequence shown here is derived from an EMBL/GenBank/DDBJ whole genome shotgun (WGS) entry which is preliminary data.</text>
</comment>
<protein>
    <submittedName>
        <fullName evidence="1">Uncharacterized protein</fullName>
    </submittedName>
</protein>
<dbReference type="AlphaFoldDB" id="A0A166C0Y6"/>
<accession>A0A166C0Y6</accession>
<gene>
    <name evidence="1" type="ORF">MBFIL_09450</name>
</gene>
<organism evidence="1 2">
    <name type="scientific">Methanobrevibacter filiformis</name>
    <dbReference type="NCBI Taxonomy" id="55758"/>
    <lineage>
        <taxon>Archaea</taxon>
        <taxon>Methanobacteriati</taxon>
        <taxon>Methanobacteriota</taxon>
        <taxon>Methanomada group</taxon>
        <taxon>Methanobacteria</taxon>
        <taxon>Methanobacteriales</taxon>
        <taxon>Methanobacteriaceae</taxon>
        <taxon>Methanobrevibacter</taxon>
    </lineage>
</organism>
<reference evidence="1 2" key="1">
    <citation type="submission" date="2016-04" db="EMBL/GenBank/DDBJ databases">
        <title>Genome sequence of Methanobrevibacter filiformis DSM 11501.</title>
        <authorList>
            <person name="Poehlein A."/>
            <person name="Seedorf H."/>
            <person name="Daniel R."/>
        </authorList>
    </citation>
    <scope>NUCLEOTIDE SEQUENCE [LARGE SCALE GENOMIC DNA]</scope>
    <source>
        <strain evidence="1 2">DSM 11501</strain>
    </source>
</reference>
<sequence length="48" mass="5511">MDYLECNANDLENFAETNETVLSKLSVDKKRKFADNLDDFFNPIGDLP</sequence>
<proteinExistence type="predicted"/>
<evidence type="ECO:0000313" key="2">
    <source>
        <dbReference type="Proteomes" id="UP000077066"/>
    </source>
</evidence>
<evidence type="ECO:0000313" key="1">
    <source>
        <dbReference type="EMBL" id="KZX14018.1"/>
    </source>
</evidence>
<keyword evidence="2" id="KW-1185">Reference proteome</keyword>
<dbReference type="RefSeq" id="WP_157078679.1">
    <property type="nucleotide sequence ID" value="NZ_LWMT01000186.1"/>
</dbReference>
<name>A0A166C0Y6_9EURY</name>
<dbReference type="EMBL" id="LWMT01000186">
    <property type="protein sequence ID" value="KZX14018.1"/>
    <property type="molecule type" value="Genomic_DNA"/>
</dbReference>
<dbReference type="Proteomes" id="UP000077066">
    <property type="component" value="Unassembled WGS sequence"/>
</dbReference>
<dbReference type="PATRIC" id="fig|55758.3.peg.1081"/>